<dbReference type="Gene3D" id="1.10.10.60">
    <property type="entry name" value="Homeodomain-like"/>
    <property type="match status" value="2"/>
</dbReference>
<dbReference type="InterPro" id="IPR037923">
    <property type="entry name" value="HTH-like"/>
</dbReference>
<dbReference type="PANTHER" id="PTHR43280">
    <property type="entry name" value="ARAC-FAMILY TRANSCRIPTIONAL REGULATOR"/>
    <property type="match status" value="1"/>
</dbReference>
<keyword evidence="1" id="KW-0805">Transcription regulation</keyword>
<dbReference type="PANTHER" id="PTHR43280:SF2">
    <property type="entry name" value="HTH-TYPE TRANSCRIPTIONAL REGULATOR EXSA"/>
    <property type="match status" value="1"/>
</dbReference>
<dbReference type="Pfam" id="PF12833">
    <property type="entry name" value="HTH_18"/>
    <property type="match status" value="1"/>
</dbReference>
<reference evidence="5" key="1">
    <citation type="submission" date="2020-08" db="EMBL/GenBank/DDBJ databases">
        <title>Genome public.</title>
        <authorList>
            <person name="Liu C."/>
            <person name="Sun Q."/>
        </authorList>
    </citation>
    <scope>NUCLEOTIDE SEQUENCE</scope>
    <source>
        <strain evidence="5">NSJ-33</strain>
    </source>
</reference>
<dbReference type="Gene3D" id="2.60.120.10">
    <property type="entry name" value="Jelly Rolls"/>
    <property type="match status" value="1"/>
</dbReference>
<name>A0A926I682_9FIRM</name>
<dbReference type="InterPro" id="IPR018060">
    <property type="entry name" value="HTH_AraC"/>
</dbReference>
<dbReference type="InterPro" id="IPR003313">
    <property type="entry name" value="AraC-bd"/>
</dbReference>
<dbReference type="EMBL" id="JACRSV010000001">
    <property type="protein sequence ID" value="MBC8559635.1"/>
    <property type="molecule type" value="Genomic_DNA"/>
</dbReference>
<dbReference type="RefSeq" id="WP_249294525.1">
    <property type="nucleotide sequence ID" value="NZ_JACRSV010000001.1"/>
</dbReference>
<accession>A0A926I682</accession>
<gene>
    <name evidence="5" type="ORF">H8710_06050</name>
</gene>
<dbReference type="SUPFAM" id="SSF46689">
    <property type="entry name" value="Homeodomain-like"/>
    <property type="match status" value="2"/>
</dbReference>
<keyword evidence="2" id="KW-0238">DNA-binding</keyword>
<dbReference type="Pfam" id="PF02311">
    <property type="entry name" value="AraC_binding"/>
    <property type="match status" value="1"/>
</dbReference>
<evidence type="ECO:0000256" key="3">
    <source>
        <dbReference type="ARBA" id="ARBA00023163"/>
    </source>
</evidence>
<evidence type="ECO:0000259" key="4">
    <source>
        <dbReference type="PROSITE" id="PS01124"/>
    </source>
</evidence>
<organism evidence="5 6">
    <name type="scientific">Fumia xinanensis</name>
    <dbReference type="NCBI Taxonomy" id="2763659"/>
    <lineage>
        <taxon>Bacteria</taxon>
        <taxon>Bacillati</taxon>
        <taxon>Bacillota</taxon>
        <taxon>Clostridia</taxon>
        <taxon>Eubacteriales</taxon>
        <taxon>Oscillospiraceae</taxon>
        <taxon>Fumia</taxon>
    </lineage>
</organism>
<dbReference type="GO" id="GO:0043565">
    <property type="term" value="F:sequence-specific DNA binding"/>
    <property type="evidence" value="ECO:0007669"/>
    <property type="project" value="InterPro"/>
</dbReference>
<evidence type="ECO:0000313" key="6">
    <source>
        <dbReference type="Proteomes" id="UP000610760"/>
    </source>
</evidence>
<sequence length="258" mass="30418">MLKIDDTNYFSFESIGEFSSDNEWIHPDRVLDSYELIFITKGEVFIREEDENYELYKNECILLESGKRHFGYKVSKNPTSFYWFHFKTDFKMPFKVYKDDEYYDVKYLLKKLLHMSKTPGYSSSAKDSAALLLFYELSQIAAATKASALANKIGEYIRIHADKGITVETAARHFGYNADYISKLFKMNFGMGIKKYILSERIKKARDLLLNTELSIKEISAQMGFSDANHFIKFFMYHEEISPMKFRNRYFNTHMNNQ</sequence>
<keyword evidence="3" id="KW-0804">Transcription</keyword>
<dbReference type="InterPro" id="IPR009057">
    <property type="entry name" value="Homeodomain-like_sf"/>
</dbReference>
<evidence type="ECO:0000256" key="1">
    <source>
        <dbReference type="ARBA" id="ARBA00023015"/>
    </source>
</evidence>
<feature type="domain" description="HTH araC/xylS-type" evidence="4">
    <location>
        <begin position="151"/>
        <end position="249"/>
    </location>
</feature>
<dbReference type="PROSITE" id="PS01124">
    <property type="entry name" value="HTH_ARAC_FAMILY_2"/>
    <property type="match status" value="1"/>
</dbReference>
<dbReference type="GO" id="GO:0003700">
    <property type="term" value="F:DNA-binding transcription factor activity"/>
    <property type="evidence" value="ECO:0007669"/>
    <property type="project" value="InterPro"/>
</dbReference>
<dbReference type="Proteomes" id="UP000610760">
    <property type="component" value="Unassembled WGS sequence"/>
</dbReference>
<dbReference type="AlphaFoldDB" id="A0A926I682"/>
<protein>
    <submittedName>
        <fullName evidence="5">AraC family transcriptional regulator</fullName>
    </submittedName>
</protein>
<dbReference type="SMART" id="SM00342">
    <property type="entry name" value="HTH_ARAC"/>
    <property type="match status" value="1"/>
</dbReference>
<evidence type="ECO:0000256" key="2">
    <source>
        <dbReference type="ARBA" id="ARBA00023125"/>
    </source>
</evidence>
<proteinExistence type="predicted"/>
<evidence type="ECO:0000313" key="5">
    <source>
        <dbReference type="EMBL" id="MBC8559635.1"/>
    </source>
</evidence>
<keyword evidence="6" id="KW-1185">Reference proteome</keyword>
<comment type="caution">
    <text evidence="5">The sequence shown here is derived from an EMBL/GenBank/DDBJ whole genome shotgun (WGS) entry which is preliminary data.</text>
</comment>
<dbReference type="InterPro" id="IPR014710">
    <property type="entry name" value="RmlC-like_jellyroll"/>
</dbReference>
<dbReference type="SUPFAM" id="SSF51215">
    <property type="entry name" value="Regulatory protein AraC"/>
    <property type="match status" value="1"/>
</dbReference>